<keyword evidence="5" id="KW-0547">Nucleotide-binding</keyword>
<dbReference type="Pfam" id="PF01590">
    <property type="entry name" value="GAF"/>
    <property type="match status" value="1"/>
</dbReference>
<feature type="domain" description="Signal transduction histidine kinase HWE region" evidence="9">
    <location>
        <begin position="180"/>
        <end position="261"/>
    </location>
</feature>
<dbReference type="EC" id="2.7.13.3" evidence="2"/>
<evidence type="ECO:0000256" key="2">
    <source>
        <dbReference type="ARBA" id="ARBA00012438"/>
    </source>
</evidence>
<keyword evidence="11" id="KW-1185">Reference proteome</keyword>
<evidence type="ECO:0000313" key="10">
    <source>
        <dbReference type="EMBL" id="TNH37779.1"/>
    </source>
</evidence>
<gene>
    <name evidence="10" type="ORF">FHD67_18320</name>
</gene>
<dbReference type="PANTHER" id="PTHR41523:SF7">
    <property type="entry name" value="HISTIDINE KINASE"/>
    <property type="match status" value="1"/>
</dbReference>
<keyword evidence="3" id="KW-0597">Phosphoprotein</keyword>
<dbReference type="EMBL" id="VDDC01000049">
    <property type="protein sequence ID" value="TNH37779.1"/>
    <property type="molecule type" value="Genomic_DNA"/>
</dbReference>
<evidence type="ECO:0000256" key="3">
    <source>
        <dbReference type="ARBA" id="ARBA00022553"/>
    </source>
</evidence>
<keyword evidence="7" id="KW-0067">ATP-binding</keyword>
<accession>A0A5C4R1H8</accession>
<comment type="catalytic activity">
    <reaction evidence="1">
        <text>ATP + protein L-histidine = ADP + protein N-phospho-L-histidine.</text>
        <dbReference type="EC" id="2.7.13.3"/>
    </reaction>
</comment>
<dbReference type="InterPro" id="IPR011102">
    <property type="entry name" value="Sig_transdc_His_kinase_HWE"/>
</dbReference>
<sequence>MQDKFQADVDIIASISAVSSILDVVCQMTGMGFAAVARVTEGRWIACAVKDEIAFGLAAGDELPVETTICHEIRQLPAPVVIESVSTDERYSTHQTPLMYGFQSYVSFPIHLPDGEFFGTLCAIDPLPRSLRSAQTILTFKLFAELIGQHLEGARKLAQTQRLLEERRDWERQQRVVQREMIHRMKNTLTMVQAVVTQSLRNATSLEDAARLVSDRIHALGRAQDILTEHRWETADIHEVVQAAIAPHADGEHRFLISGDTAALTAQQSMGLALALHELSTNATKYGALSSAQGRIHISWTVSVDRALMFLWQEVGGPAVDAPTRTGFGTRLTERVVPFYFDGKAQLDYAPSGVRYEMTGTL</sequence>
<dbReference type="GO" id="GO:0005524">
    <property type="term" value="F:ATP binding"/>
    <property type="evidence" value="ECO:0007669"/>
    <property type="project" value="UniProtKB-KW"/>
</dbReference>
<dbReference type="Proteomes" id="UP000304880">
    <property type="component" value="Unassembled WGS sequence"/>
</dbReference>
<evidence type="ECO:0000256" key="6">
    <source>
        <dbReference type="ARBA" id="ARBA00022777"/>
    </source>
</evidence>
<dbReference type="Gene3D" id="3.30.450.40">
    <property type="match status" value="1"/>
</dbReference>
<dbReference type="PANTHER" id="PTHR41523">
    <property type="entry name" value="TWO-COMPONENT SYSTEM SENSOR PROTEIN"/>
    <property type="match status" value="1"/>
</dbReference>
<dbReference type="InterPro" id="IPR036890">
    <property type="entry name" value="HATPase_C_sf"/>
</dbReference>
<dbReference type="GO" id="GO:0004673">
    <property type="term" value="F:protein histidine kinase activity"/>
    <property type="evidence" value="ECO:0007669"/>
    <property type="project" value="UniProtKB-EC"/>
</dbReference>
<evidence type="ECO:0000256" key="5">
    <source>
        <dbReference type="ARBA" id="ARBA00022741"/>
    </source>
</evidence>
<dbReference type="SMART" id="SM00065">
    <property type="entry name" value="GAF"/>
    <property type="match status" value="1"/>
</dbReference>
<dbReference type="AlphaFoldDB" id="A0A5C4R1H8"/>
<keyword evidence="6" id="KW-0418">Kinase</keyword>
<dbReference type="SMART" id="SM00911">
    <property type="entry name" value="HWE_HK"/>
    <property type="match status" value="1"/>
</dbReference>
<evidence type="ECO:0000259" key="8">
    <source>
        <dbReference type="SMART" id="SM00065"/>
    </source>
</evidence>
<dbReference type="Gene3D" id="3.30.565.10">
    <property type="entry name" value="Histidine kinase-like ATPase, C-terminal domain"/>
    <property type="match status" value="1"/>
</dbReference>
<protein>
    <recommendedName>
        <fullName evidence="2">histidine kinase</fullName>
        <ecNumber evidence="2">2.7.13.3</ecNumber>
    </recommendedName>
</protein>
<evidence type="ECO:0000256" key="7">
    <source>
        <dbReference type="ARBA" id="ARBA00022840"/>
    </source>
</evidence>
<proteinExistence type="predicted"/>
<organism evidence="10 11">
    <name type="scientific">Paracoccus haeundaensis</name>
    <dbReference type="NCBI Taxonomy" id="225362"/>
    <lineage>
        <taxon>Bacteria</taxon>
        <taxon>Pseudomonadati</taxon>
        <taxon>Pseudomonadota</taxon>
        <taxon>Alphaproteobacteria</taxon>
        <taxon>Rhodobacterales</taxon>
        <taxon>Paracoccaceae</taxon>
        <taxon>Paracoccus</taxon>
    </lineage>
</organism>
<reference evidence="10 11" key="1">
    <citation type="submission" date="2019-06" db="EMBL/GenBank/DDBJ databases">
        <authorList>
            <person name="Li J."/>
        </authorList>
    </citation>
    <scope>NUCLEOTIDE SEQUENCE [LARGE SCALE GENOMIC DNA]</scope>
    <source>
        <strain evidence="10 11">CGMCC 1.8012</strain>
    </source>
</reference>
<evidence type="ECO:0000256" key="4">
    <source>
        <dbReference type="ARBA" id="ARBA00022679"/>
    </source>
</evidence>
<comment type="caution">
    <text evidence="10">The sequence shown here is derived from an EMBL/GenBank/DDBJ whole genome shotgun (WGS) entry which is preliminary data.</text>
</comment>
<evidence type="ECO:0000259" key="9">
    <source>
        <dbReference type="SMART" id="SM00911"/>
    </source>
</evidence>
<keyword evidence="4" id="KW-0808">Transferase</keyword>
<name>A0A5C4R1H8_9RHOB</name>
<dbReference type="Pfam" id="PF07536">
    <property type="entry name" value="HWE_HK"/>
    <property type="match status" value="1"/>
</dbReference>
<evidence type="ECO:0000256" key="1">
    <source>
        <dbReference type="ARBA" id="ARBA00000085"/>
    </source>
</evidence>
<dbReference type="InterPro" id="IPR003018">
    <property type="entry name" value="GAF"/>
</dbReference>
<dbReference type="InterPro" id="IPR029016">
    <property type="entry name" value="GAF-like_dom_sf"/>
</dbReference>
<dbReference type="SUPFAM" id="SSF55781">
    <property type="entry name" value="GAF domain-like"/>
    <property type="match status" value="1"/>
</dbReference>
<evidence type="ECO:0000313" key="11">
    <source>
        <dbReference type="Proteomes" id="UP000304880"/>
    </source>
</evidence>
<dbReference type="RefSeq" id="WP_139599594.1">
    <property type="nucleotide sequence ID" value="NZ_VDDC01000049.1"/>
</dbReference>
<feature type="domain" description="GAF" evidence="8">
    <location>
        <begin position="13"/>
        <end position="161"/>
    </location>
</feature>